<evidence type="ECO:0000313" key="1">
    <source>
        <dbReference type="EMBL" id="NYZ69849.1"/>
    </source>
</evidence>
<evidence type="ECO:0000313" key="2">
    <source>
        <dbReference type="Proteomes" id="UP000569732"/>
    </source>
</evidence>
<organism evidence="1 2">
    <name type="scientific">Spartinivicinus marinus</name>
    <dbReference type="NCBI Taxonomy" id="2994442"/>
    <lineage>
        <taxon>Bacteria</taxon>
        <taxon>Pseudomonadati</taxon>
        <taxon>Pseudomonadota</taxon>
        <taxon>Gammaproteobacteria</taxon>
        <taxon>Oceanospirillales</taxon>
        <taxon>Zooshikellaceae</taxon>
        <taxon>Spartinivicinus</taxon>
    </lineage>
</organism>
<dbReference type="AlphaFoldDB" id="A0A853IA99"/>
<accession>A0A853IA99</accession>
<keyword evidence="2" id="KW-1185">Reference proteome</keyword>
<dbReference type="RefSeq" id="WP_180571818.1">
    <property type="nucleotide sequence ID" value="NZ_JACCKB010000164.1"/>
</dbReference>
<protein>
    <submittedName>
        <fullName evidence="1">Uncharacterized protein</fullName>
    </submittedName>
</protein>
<dbReference type="EMBL" id="JACCKB010000164">
    <property type="protein sequence ID" value="NYZ69849.1"/>
    <property type="molecule type" value="Genomic_DNA"/>
</dbReference>
<comment type="caution">
    <text evidence="1">The sequence shown here is derived from an EMBL/GenBank/DDBJ whole genome shotgun (WGS) entry which is preliminary data.</text>
</comment>
<reference evidence="1 2" key="1">
    <citation type="submission" date="2020-07" db="EMBL/GenBank/DDBJ databases">
        <title>Endozoicomonas sp. nov., isolated from sediment.</title>
        <authorList>
            <person name="Gu T."/>
        </authorList>
    </citation>
    <scope>NUCLEOTIDE SEQUENCE [LARGE SCALE GENOMIC DNA]</scope>
    <source>
        <strain evidence="1 2">SM1973</strain>
    </source>
</reference>
<name>A0A853IA99_9GAMM</name>
<proteinExistence type="predicted"/>
<gene>
    <name evidence="1" type="ORF">H0A36_27945</name>
</gene>
<sequence length="130" mass="14590">MNNNTIESPKEDKCINCGMRKIHNEIASVHTGVMAITYACGTKVVGQLLETSEVCDEITLLKEQISSWNKLADTSFSKAVYELKKSLSFLAKLSEKNHKRVKGGHEALNAIIQHEGRLRHHADVNNRQVF</sequence>
<dbReference type="Proteomes" id="UP000569732">
    <property type="component" value="Unassembled WGS sequence"/>
</dbReference>